<dbReference type="PANTHER" id="PTHR12815:SF18">
    <property type="entry name" value="SORTING AND ASSEMBLY MACHINERY COMPONENT 50 HOMOLOG"/>
    <property type="match status" value="1"/>
</dbReference>
<protein>
    <submittedName>
        <fullName evidence="6">POTRA domain-containing protein</fullName>
    </submittedName>
</protein>
<sequence>MGRKNYLVVVLLFFVPGILFARNSFSLNNAVNLISSTDSLPSAASFDSTNDHKLIVGDIYITGNKKTRPYIIERELPFKKGDTLSLQDLTQRFVTGRQQLINTQLFHEVVIYIKKFHGFVTDIQIEVKERWYIIPLPYVKPVDRNFSAWADKGYKLDRLNYGLKFYYDNFTGRNDKLKLMFITGYTHQYSISYDQPYADNSLKHGFGASASYSAVKELNVSTVNNKQFFLNVDSVDNSNKYINELFNVTLSYYYRPAIYTRHVFRIGYTVNKVDNSVLEHNPKYFPNGSTSMSYPEFSYTWRYQNIDYMAYPRIGKATEINFLKRGFSQEMNLWQLAAKYTQAWPLGWKLFYVGQLNGAVKLPFDQPYYNQRLIGYGDFSFRGLEKYVVDGVAGVAAFNTIKREIINTSFDNFLPLSTSRIPLQVFVKTFTDIGYSYSKPPVYNSLQNSFLYTYGVGLDVVTFYDLVFRFEYSFNQLGEKGLFFHLRNDF</sequence>
<proteinExistence type="predicted"/>
<evidence type="ECO:0000256" key="2">
    <source>
        <dbReference type="ARBA" id="ARBA00022452"/>
    </source>
</evidence>
<evidence type="ECO:0000256" key="1">
    <source>
        <dbReference type="ARBA" id="ARBA00004370"/>
    </source>
</evidence>
<organism evidence="6 7">
    <name type="scientific">Pinibacter soli</name>
    <dbReference type="NCBI Taxonomy" id="3044211"/>
    <lineage>
        <taxon>Bacteria</taxon>
        <taxon>Pseudomonadati</taxon>
        <taxon>Bacteroidota</taxon>
        <taxon>Chitinophagia</taxon>
        <taxon>Chitinophagales</taxon>
        <taxon>Chitinophagaceae</taxon>
        <taxon>Pinibacter</taxon>
    </lineage>
</organism>
<dbReference type="InterPro" id="IPR034746">
    <property type="entry name" value="POTRA"/>
</dbReference>
<gene>
    <name evidence="6" type="ORF">QJ048_01605</name>
</gene>
<comment type="subcellular location">
    <subcellularLocation>
        <location evidence="1">Membrane</location>
    </subcellularLocation>
</comment>
<dbReference type="InterPro" id="IPR039910">
    <property type="entry name" value="D15-like"/>
</dbReference>
<accession>A0ABT6R798</accession>
<dbReference type="PROSITE" id="PS51779">
    <property type="entry name" value="POTRA"/>
    <property type="match status" value="1"/>
</dbReference>
<dbReference type="PANTHER" id="PTHR12815">
    <property type="entry name" value="SORTING AND ASSEMBLY MACHINERY SAMM50 PROTEIN FAMILY MEMBER"/>
    <property type="match status" value="1"/>
</dbReference>
<keyword evidence="4" id="KW-0472">Membrane</keyword>
<keyword evidence="3" id="KW-0812">Transmembrane</keyword>
<evidence type="ECO:0000313" key="7">
    <source>
        <dbReference type="Proteomes" id="UP001226434"/>
    </source>
</evidence>
<evidence type="ECO:0000313" key="6">
    <source>
        <dbReference type="EMBL" id="MDI3318444.1"/>
    </source>
</evidence>
<evidence type="ECO:0000259" key="5">
    <source>
        <dbReference type="PROSITE" id="PS51779"/>
    </source>
</evidence>
<dbReference type="Gene3D" id="3.10.20.310">
    <property type="entry name" value="membrane protein fhac"/>
    <property type="match status" value="1"/>
</dbReference>
<name>A0ABT6R798_9BACT</name>
<dbReference type="InterPro" id="IPR010827">
    <property type="entry name" value="BamA/TamA_POTRA"/>
</dbReference>
<dbReference type="EMBL" id="JASBRG010000001">
    <property type="protein sequence ID" value="MDI3318444.1"/>
    <property type="molecule type" value="Genomic_DNA"/>
</dbReference>
<evidence type="ECO:0000256" key="3">
    <source>
        <dbReference type="ARBA" id="ARBA00022692"/>
    </source>
</evidence>
<reference evidence="6 7" key="1">
    <citation type="submission" date="2023-05" db="EMBL/GenBank/DDBJ databases">
        <title>Genome sequence of Pinibacter sp. MAH-24.</title>
        <authorList>
            <person name="Huq M.A."/>
        </authorList>
    </citation>
    <scope>NUCLEOTIDE SEQUENCE [LARGE SCALE GENOMIC DNA]</scope>
    <source>
        <strain evidence="6 7">MAH-24</strain>
    </source>
</reference>
<dbReference type="Proteomes" id="UP001226434">
    <property type="component" value="Unassembled WGS sequence"/>
</dbReference>
<comment type="caution">
    <text evidence="6">The sequence shown here is derived from an EMBL/GenBank/DDBJ whole genome shotgun (WGS) entry which is preliminary data.</text>
</comment>
<keyword evidence="7" id="KW-1185">Reference proteome</keyword>
<evidence type="ECO:0000256" key="4">
    <source>
        <dbReference type="ARBA" id="ARBA00023136"/>
    </source>
</evidence>
<dbReference type="RefSeq" id="WP_282332578.1">
    <property type="nucleotide sequence ID" value="NZ_JASBRG010000001.1"/>
</dbReference>
<dbReference type="Pfam" id="PF07244">
    <property type="entry name" value="POTRA"/>
    <property type="match status" value="1"/>
</dbReference>
<dbReference type="Gene3D" id="2.40.160.50">
    <property type="entry name" value="membrane protein fhac: a member of the omp85/tpsb transporter family"/>
    <property type="match status" value="1"/>
</dbReference>
<feature type="domain" description="POTRA" evidence="5">
    <location>
        <begin position="54"/>
        <end position="130"/>
    </location>
</feature>
<keyword evidence="2" id="KW-1134">Transmembrane beta strand</keyword>